<feature type="compositionally biased region" description="Basic residues" evidence="1">
    <location>
        <begin position="163"/>
        <end position="177"/>
    </location>
</feature>
<feature type="region of interest" description="Disordered" evidence="1">
    <location>
        <begin position="117"/>
        <end position="141"/>
    </location>
</feature>
<comment type="caution">
    <text evidence="2">The sequence shown here is derived from an EMBL/GenBank/DDBJ whole genome shotgun (WGS) entry which is preliminary data.</text>
</comment>
<feature type="region of interest" description="Disordered" evidence="1">
    <location>
        <begin position="1"/>
        <end position="66"/>
    </location>
</feature>
<sequence>MPLKDSKKRLSTLNPNPPPQTLATPTPVPPTLGLSQGIQNLAVQNPVTPPRKEQHLSTTHASGDHKSGLEEAGIMMHPRFRLAISANKYSPIREQVDGTPGRTHNLDLEISNLSARTSRARSATATSDALEERDSIEQDARQQVIDERENAVTHLDNMAKKFNSHRFPRPTPRRSSRAPKGTPAYRQGANALDSIMDDEDQEEGPDTRDQLASILTDTCPYVDSNSLLITIVKKAYPIKTQVTDPERLSVIKE</sequence>
<evidence type="ECO:0000313" key="2">
    <source>
        <dbReference type="EMBL" id="RAR00348.1"/>
    </source>
</evidence>
<dbReference type="EMBL" id="QGDH01000385">
    <property type="protein sequence ID" value="RAR00348.1"/>
    <property type="molecule type" value="Genomic_DNA"/>
</dbReference>
<keyword evidence="3" id="KW-1185">Reference proteome</keyword>
<name>A0A364MRH6_STELY</name>
<feature type="compositionally biased region" description="Basic residues" evidence="1">
    <location>
        <begin position="1"/>
        <end position="10"/>
    </location>
</feature>
<organism evidence="2 3">
    <name type="scientific">Stemphylium lycopersici</name>
    <name type="common">Tomato gray leaf spot disease fungus</name>
    <name type="synonym">Thyrospora lycopersici</name>
    <dbReference type="NCBI Taxonomy" id="183478"/>
    <lineage>
        <taxon>Eukaryota</taxon>
        <taxon>Fungi</taxon>
        <taxon>Dikarya</taxon>
        <taxon>Ascomycota</taxon>
        <taxon>Pezizomycotina</taxon>
        <taxon>Dothideomycetes</taxon>
        <taxon>Pleosporomycetidae</taxon>
        <taxon>Pleosporales</taxon>
        <taxon>Pleosporineae</taxon>
        <taxon>Pleosporaceae</taxon>
        <taxon>Stemphylium</taxon>
    </lineage>
</organism>
<accession>A0A364MRH6</accession>
<proteinExistence type="predicted"/>
<protein>
    <submittedName>
        <fullName evidence="2">Uncharacterized protein</fullName>
    </submittedName>
</protein>
<reference evidence="3" key="1">
    <citation type="submission" date="2018-05" db="EMBL/GenBank/DDBJ databases">
        <title>Draft genome sequence of Stemphylium lycopersici strain CIDEFI 213.</title>
        <authorList>
            <person name="Medina R."/>
            <person name="Franco M.E.E."/>
            <person name="Lucentini C.G."/>
            <person name="Saparrat M.C.N."/>
            <person name="Balatti P.A."/>
        </authorList>
    </citation>
    <scope>NUCLEOTIDE SEQUENCE [LARGE SCALE GENOMIC DNA]</scope>
    <source>
        <strain evidence="3">CIDEFI 213</strain>
    </source>
</reference>
<dbReference type="AlphaFoldDB" id="A0A364MRH6"/>
<gene>
    <name evidence="2" type="ORF">DDE83_009117</name>
</gene>
<feature type="compositionally biased region" description="Low complexity" evidence="1">
    <location>
        <begin position="117"/>
        <end position="127"/>
    </location>
</feature>
<evidence type="ECO:0000256" key="1">
    <source>
        <dbReference type="SAM" id="MobiDB-lite"/>
    </source>
</evidence>
<dbReference type="Proteomes" id="UP000249619">
    <property type="component" value="Unassembled WGS sequence"/>
</dbReference>
<feature type="compositionally biased region" description="Polar residues" evidence="1">
    <location>
        <begin position="36"/>
        <end position="46"/>
    </location>
</feature>
<evidence type="ECO:0000313" key="3">
    <source>
        <dbReference type="Proteomes" id="UP000249619"/>
    </source>
</evidence>
<feature type="region of interest" description="Disordered" evidence="1">
    <location>
        <begin position="163"/>
        <end position="190"/>
    </location>
</feature>
<feature type="compositionally biased region" description="Pro residues" evidence="1">
    <location>
        <begin position="15"/>
        <end position="30"/>
    </location>
</feature>
<feature type="compositionally biased region" description="Basic and acidic residues" evidence="1">
    <location>
        <begin position="130"/>
        <end position="141"/>
    </location>
</feature>